<evidence type="ECO:0000256" key="2">
    <source>
        <dbReference type="ARBA" id="ARBA00022475"/>
    </source>
</evidence>
<name>A0A832J857_9GAMM</name>
<dbReference type="EMBL" id="DRNF01000411">
    <property type="protein sequence ID" value="HHJ81271.1"/>
    <property type="molecule type" value="Genomic_DNA"/>
</dbReference>
<evidence type="ECO:0000256" key="5">
    <source>
        <dbReference type="ARBA" id="ARBA00023136"/>
    </source>
</evidence>
<feature type="transmembrane region" description="Helical" evidence="6">
    <location>
        <begin position="14"/>
        <end position="34"/>
    </location>
</feature>
<evidence type="ECO:0000313" key="8">
    <source>
        <dbReference type="EMBL" id="HHJ81271.1"/>
    </source>
</evidence>
<dbReference type="GO" id="GO:0005886">
    <property type="term" value="C:plasma membrane"/>
    <property type="evidence" value="ECO:0007669"/>
    <property type="project" value="UniProtKB-SubCell"/>
</dbReference>
<evidence type="ECO:0000256" key="4">
    <source>
        <dbReference type="ARBA" id="ARBA00022989"/>
    </source>
</evidence>
<evidence type="ECO:0000256" key="1">
    <source>
        <dbReference type="ARBA" id="ARBA00004651"/>
    </source>
</evidence>
<dbReference type="PANTHER" id="PTHR12677:SF59">
    <property type="entry name" value="GOLGI APPARATUS MEMBRANE PROTEIN TVP38-RELATED"/>
    <property type="match status" value="1"/>
</dbReference>
<dbReference type="AlphaFoldDB" id="A0A832J857"/>
<reference evidence="8" key="1">
    <citation type="journal article" date="2020" name="mSystems">
        <title>Genome- and Community-Level Interaction Insights into Carbon Utilization and Element Cycling Functions of Hydrothermarchaeota in Hydrothermal Sediment.</title>
        <authorList>
            <person name="Zhou Z."/>
            <person name="Liu Y."/>
            <person name="Xu W."/>
            <person name="Pan J."/>
            <person name="Luo Z.H."/>
            <person name="Li M."/>
        </authorList>
    </citation>
    <scope>NUCLEOTIDE SEQUENCE [LARGE SCALE GENOMIC DNA]</scope>
    <source>
        <strain evidence="8">HyVt-505</strain>
    </source>
</reference>
<dbReference type="Proteomes" id="UP000885832">
    <property type="component" value="Unassembled WGS sequence"/>
</dbReference>
<proteinExistence type="inferred from homology"/>
<dbReference type="PANTHER" id="PTHR12677">
    <property type="entry name" value="GOLGI APPARATUS MEMBRANE PROTEIN TVP38-RELATED"/>
    <property type="match status" value="1"/>
</dbReference>
<feature type="transmembrane region" description="Helical" evidence="6">
    <location>
        <begin position="100"/>
        <end position="121"/>
    </location>
</feature>
<feature type="transmembrane region" description="Helical" evidence="6">
    <location>
        <begin position="177"/>
        <end position="196"/>
    </location>
</feature>
<feature type="transmembrane region" description="Helical" evidence="6">
    <location>
        <begin position="60"/>
        <end position="93"/>
    </location>
</feature>
<evidence type="ECO:0000259" key="7">
    <source>
        <dbReference type="Pfam" id="PF09335"/>
    </source>
</evidence>
<comment type="subcellular location">
    <subcellularLocation>
        <location evidence="1 6">Cell membrane</location>
        <topology evidence="1 6">Multi-pass membrane protein</topology>
    </subcellularLocation>
</comment>
<feature type="domain" description="VTT" evidence="7">
    <location>
        <begin position="79"/>
        <end position="197"/>
    </location>
</feature>
<accession>A0A832J857</accession>
<protein>
    <recommendedName>
        <fullName evidence="6">TVP38/TMEM64 family membrane protein</fullName>
    </recommendedName>
</protein>
<evidence type="ECO:0000256" key="3">
    <source>
        <dbReference type="ARBA" id="ARBA00022692"/>
    </source>
</evidence>
<sequence length="237" mass="25812">MENSIKKPMPQNRIWIKLAIATLFIGALLAFFALGGEQYLSLEAIKNNRDSLLAYTENNYAFAILLGVLIYTASTAFSIPGATLLSLTLGFLFGRWVGTAMILFAATLGATLVFLAARYLFAEAARQKINSGMAAKLINGFNDNAFNYLLFLRLVPLFPFWLVNLAPAFTPIKLRTYIIGTAIGILPGCFIFANLGQSLAGIDSLNQLVSAETLLAFGLLGLFALLPVMIKKFRKAV</sequence>
<feature type="transmembrane region" description="Helical" evidence="6">
    <location>
        <begin position="145"/>
        <end position="165"/>
    </location>
</feature>
<keyword evidence="4 6" id="KW-1133">Transmembrane helix</keyword>
<comment type="similarity">
    <text evidence="6">Belongs to the TVP38/TMEM64 family.</text>
</comment>
<organism evidence="8">
    <name type="scientific">Candidatus Tenderia electrophaga</name>
    <dbReference type="NCBI Taxonomy" id="1748243"/>
    <lineage>
        <taxon>Bacteria</taxon>
        <taxon>Pseudomonadati</taxon>
        <taxon>Pseudomonadota</taxon>
        <taxon>Gammaproteobacteria</taxon>
        <taxon>Candidatus Tenderiales</taxon>
        <taxon>Candidatus Tenderiaceae</taxon>
        <taxon>Candidatus Tenderia</taxon>
    </lineage>
</organism>
<keyword evidence="3 6" id="KW-0812">Transmembrane</keyword>
<comment type="caution">
    <text evidence="8">The sequence shown here is derived from an EMBL/GenBank/DDBJ whole genome shotgun (WGS) entry which is preliminary data.</text>
</comment>
<gene>
    <name evidence="8" type="ORF">ENJ65_06520</name>
</gene>
<evidence type="ECO:0000256" key="6">
    <source>
        <dbReference type="RuleBase" id="RU366058"/>
    </source>
</evidence>
<feature type="transmembrane region" description="Helical" evidence="6">
    <location>
        <begin position="208"/>
        <end position="230"/>
    </location>
</feature>
<keyword evidence="5 6" id="KW-0472">Membrane</keyword>
<dbReference type="InterPro" id="IPR015414">
    <property type="entry name" value="TMEM64"/>
</dbReference>
<dbReference type="InterPro" id="IPR032816">
    <property type="entry name" value="VTT_dom"/>
</dbReference>
<dbReference type="Pfam" id="PF09335">
    <property type="entry name" value="VTT_dom"/>
    <property type="match status" value="1"/>
</dbReference>
<keyword evidence="2 6" id="KW-1003">Cell membrane</keyword>